<evidence type="ECO:0000313" key="9">
    <source>
        <dbReference type="Proteomes" id="UP000713596"/>
    </source>
</evidence>
<keyword evidence="5 7" id="KW-1133">Transmembrane helix</keyword>
<feature type="transmembrane region" description="Helical" evidence="7">
    <location>
        <begin position="83"/>
        <end position="105"/>
    </location>
</feature>
<feature type="transmembrane region" description="Helical" evidence="7">
    <location>
        <begin position="47"/>
        <end position="71"/>
    </location>
</feature>
<dbReference type="AlphaFoldDB" id="A0A948T1L8"/>
<dbReference type="GO" id="GO:0012505">
    <property type="term" value="C:endomembrane system"/>
    <property type="evidence" value="ECO:0007669"/>
    <property type="project" value="UniProtKB-SubCell"/>
</dbReference>
<proteinExistence type="predicted"/>
<evidence type="ECO:0000256" key="1">
    <source>
        <dbReference type="ARBA" id="ARBA00004127"/>
    </source>
</evidence>
<evidence type="ECO:0000313" key="8">
    <source>
        <dbReference type="EMBL" id="MBU3805576.1"/>
    </source>
</evidence>
<dbReference type="EMBL" id="JAHLFP010000009">
    <property type="protein sequence ID" value="MBU3805576.1"/>
    <property type="molecule type" value="Genomic_DNA"/>
</dbReference>
<comment type="subcellular location">
    <subcellularLocation>
        <location evidence="1">Endomembrane system</location>
        <topology evidence="1">Multi-pass membrane protein</topology>
    </subcellularLocation>
</comment>
<dbReference type="GO" id="GO:0005886">
    <property type="term" value="C:plasma membrane"/>
    <property type="evidence" value="ECO:0007669"/>
    <property type="project" value="TreeGrafter"/>
</dbReference>
<evidence type="ECO:0000256" key="6">
    <source>
        <dbReference type="ARBA" id="ARBA00023136"/>
    </source>
</evidence>
<keyword evidence="2" id="KW-0813">Transport</keyword>
<evidence type="ECO:0000256" key="4">
    <source>
        <dbReference type="ARBA" id="ARBA00022967"/>
    </source>
</evidence>
<reference evidence="8" key="1">
    <citation type="journal article" date="2021" name="PeerJ">
        <title>Extensive microbial diversity within the chicken gut microbiome revealed by metagenomics and culture.</title>
        <authorList>
            <person name="Gilroy R."/>
            <person name="Ravi A."/>
            <person name="Getino M."/>
            <person name="Pursley I."/>
            <person name="Horton D.L."/>
            <person name="Alikhan N.F."/>
            <person name="Baker D."/>
            <person name="Gharbi K."/>
            <person name="Hall N."/>
            <person name="Watson M."/>
            <person name="Adriaenssens E.M."/>
            <person name="Foster-Nyarko E."/>
            <person name="Jarju S."/>
            <person name="Secka A."/>
            <person name="Antonio M."/>
            <person name="Oren A."/>
            <person name="Chaudhuri R.R."/>
            <person name="La Ragione R."/>
            <person name="Hildebrand F."/>
            <person name="Pallen M.J."/>
        </authorList>
    </citation>
    <scope>NUCLEOTIDE SEQUENCE</scope>
    <source>
        <strain evidence="8">B5_2728</strain>
    </source>
</reference>
<feature type="transmembrane region" description="Helical" evidence="7">
    <location>
        <begin position="180"/>
        <end position="196"/>
    </location>
</feature>
<name>A0A948T1L8_9FIRM</name>
<dbReference type="PANTHER" id="PTHR30335">
    <property type="entry name" value="INTEGRAL MEMBRANE PROTEIN OF SOXR-REDUCING COMPLEX"/>
    <property type="match status" value="1"/>
</dbReference>
<comment type="caution">
    <text evidence="8">The sequence shown here is derived from an EMBL/GenBank/DDBJ whole genome shotgun (WGS) entry which is preliminary data.</text>
</comment>
<keyword evidence="3 7" id="KW-0812">Transmembrane</keyword>
<dbReference type="InterPro" id="IPR003667">
    <property type="entry name" value="NqrDE/RnfAE"/>
</dbReference>
<keyword evidence="4" id="KW-1278">Translocase</keyword>
<dbReference type="InterPro" id="IPR050133">
    <property type="entry name" value="NqrDE/RnfAE_oxidrdctase"/>
</dbReference>
<evidence type="ECO:0000256" key="7">
    <source>
        <dbReference type="SAM" id="Phobius"/>
    </source>
</evidence>
<protein>
    <submittedName>
        <fullName evidence="8">NADH:ubiquinone oxidoreductase, subunit RnfA</fullName>
    </submittedName>
</protein>
<evidence type="ECO:0000256" key="2">
    <source>
        <dbReference type="ARBA" id="ARBA00022448"/>
    </source>
</evidence>
<evidence type="ECO:0000256" key="5">
    <source>
        <dbReference type="ARBA" id="ARBA00022989"/>
    </source>
</evidence>
<organism evidence="8 9">
    <name type="scientific">Candidatus Allofournierella pullistercoris</name>
    <dbReference type="NCBI Taxonomy" id="2838597"/>
    <lineage>
        <taxon>Bacteria</taxon>
        <taxon>Bacillati</taxon>
        <taxon>Bacillota</taxon>
        <taxon>Clostridia</taxon>
        <taxon>Eubacteriales</taxon>
        <taxon>Oscillospiraceae</taxon>
        <taxon>Allofournierella</taxon>
    </lineage>
</organism>
<dbReference type="Pfam" id="PF02508">
    <property type="entry name" value="Rnf-Nqr"/>
    <property type="match status" value="1"/>
</dbReference>
<keyword evidence="6 7" id="KW-0472">Membrane</keyword>
<feature type="transmembrane region" description="Helical" evidence="7">
    <location>
        <begin position="111"/>
        <end position="130"/>
    </location>
</feature>
<accession>A0A948T1L8</accession>
<dbReference type="Proteomes" id="UP000713596">
    <property type="component" value="Unassembled WGS sequence"/>
</dbReference>
<gene>
    <name evidence="8" type="ORF">H9882_01540</name>
</gene>
<evidence type="ECO:0000256" key="3">
    <source>
        <dbReference type="ARBA" id="ARBA00022692"/>
    </source>
</evidence>
<sequence length="203" mass="21603">MMEVLQAVSVFFLYAVTAVFAQNAVFSRAMGVSRLVKLLDDPTVDTLVFGGLLCLIQLLAAPLAYFANGALQTVSVWQAVRPLVFLGCSTVAFFVVLVVLLAVWGAKARPVVAVLPMATFNTAVLGLLLITTTQSFTLLETMGFALGSGVGYLLAVLVVAEGQRKLRHTQMPASLRGLPITLIYIGILALAIYGFTGHRISIG</sequence>
<reference evidence="8" key="2">
    <citation type="submission" date="2021-04" db="EMBL/GenBank/DDBJ databases">
        <authorList>
            <person name="Gilroy R."/>
        </authorList>
    </citation>
    <scope>NUCLEOTIDE SEQUENCE</scope>
    <source>
        <strain evidence="8">B5_2728</strain>
    </source>
</reference>
<feature type="transmembrane region" description="Helical" evidence="7">
    <location>
        <begin position="142"/>
        <end position="160"/>
    </location>
</feature>
<dbReference type="PANTHER" id="PTHR30335:SF0">
    <property type="entry name" value="ION-TRANSLOCATING OXIDOREDUCTASE COMPLEX SUBUNIT A"/>
    <property type="match status" value="1"/>
</dbReference>